<evidence type="ECO:0000256" key="1">
    <source>
        <dbReference type="SAM" id="Phobius"/>
    </source>
</evidence>
<dbReference type="EMBL" id="SLZR01000006">
    <property type="protein sequence ID" value="TCS41290.1"/>
    <property type="molecule type" value="Genomic_DNA"/>
</dbReference>
<dbReference type="PANTHER" id="PTHR38033">
    <property type="entry name" value="MEMBRANE PROTEIN-RELATED"/>
    <property type="match status" value="1"/>
</dbReference>
<name>A0A4R3IAA8_9GAMM</name>
<sequence>MPGLDKPLDSLIVEVCSPIFTELTPLQVGEQADRAVDNLREIVEKQFVMLERRLFECQIAPEITRDIKFAMAAFSDEVVLTSRWQKKYEWMARPLAIEFFGDSAIGENFFIRLDELRAQSEPNKDVLQLYYSALILGFQGKYRLSGYDQLQAYIAAFRIEIEKFNSSVSRVLADNASPESLVSARIVGGQSYWVMAVVLVAAVLGMTIFYSTKMQEAIGVSAEKIEVLANSQVGFEQAPAVQEPFIVEPETLVDDGQVETAPGEDKGA</sequence>
<dbReference type="PANTHER" id="PTHR38033:SF1">
    <property type="entry name" value="DOTU FAMILY TYPE IV_VI SECRETION SYSTEM PROTEIN"/>
    <property type="match status" value="1"/>
</dbReference>
<evidence type="ECO:0000259" key="2">
    <source>
        <dbReference type="Pfam" id="PF09850"/>
    </source>
</evidence>
<evidence type="ECO:0000313" key="4">
    <source>
        <dbReference type="Proteomes" id="UP000295793"/>
    </source>
</evidence>
<organism evidence="3 4">
    <name type="scientific">Reinekea marinisedimentorum</name>
    <dbReference type="NCBI Taxonomy" id="230495"/>
    <lineage>
        <taxon>Bacteria</taxon>
        <taxon>Pseudomonadati</taxon>
        <taxon>Pseudomonadota</taxon>
        <taxon>Gammaproteobacteria</taxon>
        <taxon>Oceanospirillales</taxon>
        <taxon>Saccharospirillaceae</taxon>
        <taxon>Reinekea</taxon>
    </lineage>
</organism>
<keyword evidence="1" id="KW-0812">Transmembrane</keyword>
<protein>
    <submittedName>
        <fullName evidence="3">Type VI secretion system protein ImpK</fullName>
    </submittedName>
</protein>
<evidence type="ECO:0000313" key="3">
    <source>
        <dbReference type="EMBL" id="TCS41290.1"/>
    </source>
</evidence>
<dbReference type="InterPro" id="IPR017732">
    <property type="entry name" value="T4/T6SS_DotU"/>
</dbReference>
<dbReference type="NCBIfam" id="NF038228">
    <property type="entry name" value="IcmH_DotU_IVB"/>
    <property type="match status" value="1"/>
</dbReference>
<feature type="domain" description="Type IV / VI secretion system DotU" evidence="2">
    <location>
        <begin position="12"/>
        <end position="212"/>
    </location>
</feature>
<dbReference type="Proteomes" id="UP000295793">
    <property type="component" value="Unassembled WGS sequence"/>
</dbReference>
<dbReference type="RefSeq" id="WP_132701266.1">
    <property type="nucleotide sequence ID" value="NZ_SLZR01000006.1"/>
</dbReference>
<accession>A0A4R3IAA8</accession>
<dbReference type="AlphaFoldDB" id="A0A4R3IAA8"/>
<dbReference type="Pfam" id="PF09850">
    <property type="entry name" value="DotU"/>
    <property type="match status" value="1"/>
</dbReference>
<dbReference type="NCBIfam" id="TIGR03349">
    <property type="entry name" value="IV_VI_DotU"/>
    <property type="match status" value="1"/>
</dbReference>
<gene>
    <name evidence="3" type="ORF">BCF53_10621</name>
</gene>
<comment type="caution">
    <text evidence="3">The sequence shown here is derived from an EMBL/GenBank/DDBJ whole genome shotgun (WGS) entry which is preliminary data.</text>
</comment>
<keyword evidence="1" id="KW-0472">Membrane</keyword>
<dbReference type="Gene3D" id="1.25.40.590">
    <property type="entry name" value="Type IV / VI secretion system, DotU"/>
    <property type="match status" value="1"/>
</dbReference>
<feature type="transmembrane region" description="Helical" evidence="1">
    <location>
        <begin position="192"/>
        <end position="210"/>
    </location>
</feature>
<reference evidence="3 4" key="1">
    <citation type="submission" date="2019-03" db="EMBL/GenBank/DDBJ databases">
        <title>Genomic Encyclopedia of Archaeal and Bacterial Type Strains, Phase II (KMG-II): from individual species to whole genera.</title>
        <authorList>
            <person name="Goeker M."/>
        </authorList>
    </citation>
    <scope>NUCLEOTIDE SEQUENCE [LARGE SCALE GENOMIC DNA]</scope>
    <source>
        <strain evidence="3 4">DSM 15388</strain>
    </source>
</reference>
<keyword evidence="1" id="KW-1133">Transmembrane helix</keyword>
<keyword evidence="4" id="KW-1185">Reference proteome</keyword>
<dbReference type="InterPro" id="IPR038522">
    <property type="entry name" value="T4/T6SS_DotU_sf"/>
</dbReference>
<dbReference type="OrthoDB" id="345640at2"/>
<proteinExistence type="predicted"/>